<dbReference type="STRING" id="1314785.A0A165BG24"/>
<dbReference type="PROSITE" id="PS00383">
    <property type="entry name" value="TYR_PHOSPHATASE_1"/>
    <property type="match status" value="1"/>
</dbReference>
<dbReference type="InterPro" id="IPR057023">
    <property type="entry name" value="PTP-SAK"/>
</dbReference>
<evidence type="ECO:0000259" key="2">
    <source>
        <dbReference type="PROSITE" id="PS50056"/>
    </source>
</evidence>
<dbReference type="InParanoid" id="A0A165BG24"/>
<evidence type="ECO:0000313" key="3">
    <source>
        <dbReference type="EMBL" id="KZT00982.1"/>
    </source>
</evidence>
<dbReference type="AlphaFoldDB" id="A0A165BG24"/>
<name>A0A165BG24_9APHY</name>
<dbReference type="PROSITE" id="PS50056">
    <property type="entry name" value="TYR_PHOSPHATASE_2"/>
    <property type="match status" value="1"/>
</dbReference>
<feature type="domain" description="Tyrosine specific protein phosphatases" evidence="2">
    <location>
        <begin position="95"/>
        <end position="173"/>
    </location>
</feature>
<dbReference type="InterPro" id="IPR029021">
    <property type="entry name" value="Prot-tyrosine_phosphatase-like"/>
</dbReference>
<reference evidence="3 4" key="1">
    <citation type="journal article" date="2016" name="Mol. Biol. Evol.">
        <title>Comparative Genomics of Early-Diverging Mushroom-Forming Fungi Provides Insights into the Origins of Lignocellulose Decay Capabilities.</title>
        <authorList>
            <person name="Nagy L.G."/>
            <person name="Riley R."/>
            <person name="Tritt A."/>
            <person name="Adam C."/>
            <person name="Daum C."/>
            <person name="Floudas D."/>
            <person name="Sun H."/>
            <person name="Yadav J.S."/>
            <person name="Pangilinan J."/>
            <person name="Larsson K.H."/>
            <person name="Matsuura K."/>
            <person name="Barry K."/>
            <person name="Labutti K."/>
            <person name="Kuo R."/>
            <person name="Ohm R.A."/>
            <person name="Bhattacharya S.S."/>
            <person name="Shirouzu T."/>
            <person name="Yoshinaga Y."/>
            <person name="Martin F.M."/>
            <person name="Grigoriev I.V."/>
            <person name="Hibbett D.S."/>
        </authorList>
    </citation>
    <scope>NUCLEOTIDE SEQUENCE [LARGE SCALE GENOMIC DNA]</scope>
    <source>
        <strain evidence="3 4">93-53</strain>
    </source>
</reference>
<dbReference type="EMBL" id="KV427672">
    <property type="protein sequence ID" value="KZT00982.1"/>
    <property type="molecule type" value="Genomic_DNA"/>
</dbReference>
<accession>A0A165BG24</accession>
<dbReference type="GO" id="GO:0016791">
    <property type="term" value="F:phosphatase activity"/>
    <property type="evidence" value="ECO:0007669"/>
    <property type="project" value="UniProtKB-ARBA"/>
</dbReference>
<dbReference type="OrthoDB" id="432447at2759"/>
<sequence length="173" mass="19656">MADKAGWYRFVQVTKYVRDGHKLYRSSAPNYVQSEGDKSQKLTSTSVQFLTSQKIDNIISFNQYIYTDSEKQLLKNANIDYLHLPIVDFSAPTLDQLHKAITSYKATNHKSTLVHCGYGHGRTGTGVTALQLDSTSGQNPPESEWESVNHVEEDKQIEVLRQLKKEYQKSAEL</sequence>
<evidence type="ECO:0000256" key="1">
    <source>
        <dbReference type="ARBA" id="ARBA00022801"/>
    </source>
</evidence>
<dbReference type="InterPro" id="IPR016130">
    <property type="entry name" value="Tyr_Pase_AS"/>
</dbReference>
<dbReference type="RefSeq" id="XP_040758722.1">
    <property type="nucleotide sequence ID" value="XM_040910096.1"/>
</dbReference>
<evidence type="ECO:0000313" key="4">
    <source>
        <dbReference type="Proteomes" id="UP000076871"/>
    </source>
</evidence>
<gene>
    <name evidence="3" type="ORF">LAESUDRAFT_731705</name>
</gene>
<proteinExistence type="predicted"/>
<dbReference type="Proteomes" id="UP000076871">
    <property type="component" value="Unassembled WGS sequence"/>
</dbReference>
<keyword evidence="1" id="KW-0378">Hydrolase</keyword>
<protein>
    <recommendedName>
        <fullName evidence="2">Tyrosine specific protein phosphatases domain-containing protein</fullName>
    </recommendedName>
</protein>
<dbReference type="GeneID" id="63827125"/>
<dbReference type="InterPro" id="IPR000387">
    <property type="entry name" value="Tyr_Pase_dom"/>
</dbReference>
<dbReference type="SUPFAM" id="SSF52799">
    <property type="entry name" value="(Phosphotyrosine protein) phosphatases II"/>
    <property type="match status" value="1"/>
</dbReference>
<organism evidence="3 4">
    <name type="scientific">Laetiporus sulphureus 93-53</name>
    <dbReference type="NCBI Taxonomy" id="1314785"/>
    <lineage>
        <taxon>Eukaryota</taxon>
        <taxon>Fungi</taxon>
        <taxon>Dikarya</taxon>
        <taxon>Basidiomycota</taxon>
        <taxon>Agaricomycotina</taxon>
        <taxon>Agaricomycetes</taxon>
        <taxon>Polyporales</taxon>
        <taxon>Laetiporus</taxon>
    </lineage>
</organism>
<dbReference type="Pfam" id="PF22784">
    <property type="entry name" value="PTP-SAK"/>
    <property type="match status" value="1"/>
</dbReference>
<dbReference type="Gene3D" id="3.90.190.10">
    <property type="entry name" value="Protein tyrosine phosphatase superfamily"/>
    <property type="match status" value="1"/>
</dbReference>
<keyword evidence="4" id="KW-1185">Reference proteome</keyword>